<feature type="transmembrane region" description="Helical" evidence="1">
    <location>
        <begin position="6"/>
        <end position="24"/>
    </location>
</feature>
<organism evidence="2 3">
    <name type="scientific">Halobacillus aidingensis</name>
    <dbReference type="NCBI Taxonomy" id="240303"/>
    <lineage>
        <taxon>Bacteria</taxon>
        <taxon>Bacillati</taxon>
        <taxon>Bacillota</taxon>
        <taxon>Bacilli</taxon>
        <taxon>Bacillales</taxon>
        <taxon>Bacillaceae</taxon>
        <taxon>Halobacillus</taxon>
    </lineage>
</organism>
<protein>
    <submittedName>
        <fullName evidence="2">Uncharacterized protein</fullName>
    </submittedName>
</protein>
<dbReference type="EMBL" id="FNIZ01000006">
    <property type="protein sequence ID" value="SDO55010.1"/>
    <property type="molecule type" value="Genomic_DNA"/>
</dbReference>
<dbReference type="Proteomes" id="UP000198860">
    <property type="component" value="Unassembled WGS sequence"/>
</dbReference>
<evidence type="ECO:0000256" key="1">
    <source>
        <dbReference type="SAM" id="Phobius"/>
    </source>
</evidence>
<reference evidence="3" key="1">
    <citation type="submission" date="2016-10" db="EMBL/GenBank/DDBJ databases">
        <authorList>
            <person name="Varghese N."/>
            <person name="Submissions S."/>
        </authorList>
    </citation>
    <scope>NUCLEOTIDE SEQUENCE [LARGE SCALE GENOMIC DNA]</scope>
    <source>
        <strain evidence="3">CGMCC 1.3703</strain>
    </source>
</reference>
<name>A0A1H0KGW7_HALAD</name>
<keyword evidence="1" id="KW-0812">Transmembrane</keyword>
<evidence type="ECO:0000313" key="2">
    <source>
        <dbReference type="EMBL" id="SDO55010.1"/>
    </source>
</evidence>
<keyword evidence="1" id="KW-1133">Transmembrane helix</keyword>
<dbReference type="AlphaFoldDB" id="A0A1H0KGW7"/>
<keyword evidence="3" id="KW-1185">Reference proteome</keyword>
<evidence type="ECO:0000313" key="3">
    <source>
        <dbReference type="Proteomes" id="UP000198860"/>
    </source>
</evidence>
<accession>A0A1H0KGW7</accession>
<proteinExistence type="predicted"/>
<sequence length="31" mass="3785">MILTYFIAVALFWLLGLFIWKNFYTTKKGER</sequence>
<gene>
    <name evidence="2" type="ORF">SAMN05421677_10614</name>
</gene>
<keyword evidence="1" id="KW-0472">Membrane</keyword>